<keyword evidence="3" id="KW-0964">Secreted</keyword>
<comment type="similarity">
    <text evidence="2">Belongs to the PBP/GOBP family.</text>
</comment>
<reference evidence="6" key="1">
    <citation type="submission" date="2019-08" db="EMBL/GenBank/DDBJ databases">
        <title>The genome of the North American firefly Photinus pyralis.</title>
        <authorList>
            <consortium name="Photinus pyralis genome working group"/>
            <person name="Fallon T.R."/>
            <person name="Sander Lower S.E."/>
            <person name="Weng J.-K."/>
        </authorList>
    </citation>
    <scope>NUCLEOTIDE SEQUENCE</scope>
    <source>
        <strain evidence="6">TRF0915ILg1</strain>
        <tissue evidence="6">Whole body</tissue>
    </source>
</reference>
<evidence type="ECO:0000313" key="7">
    <source>
        <dbReference type="Proteomes" id="UP000801492"/>
    </source>
</evidence>
<dbReference type="AlphaFoldDB" id="A0A8K0GKY7"/>
<dbReference type="GO" id="GO:0005615">
    <property type="term" value="C:extracellular space"/>
    <property type="evidence" value="ECO:0007669"/>
    <property type="project" value="TreeGrafter"/>
</dbReference>
<dbReference type="EMBL" id="VTPC01000913">
    <property type="protein sequence ID" value="KAF2903884.1"/>
    <property type="molecule type" value="Genomic_DNA"/>
</dbReference>
<comment type="subcellular location">
    <subcellularLocation>
        <location evidence="1">Secreted</location>
    </subcellularLocation>
</comment>
<name>A0A8K0GKY7_IGNLU</name>
<dbReference type="PANTHER" id="PTHR11857">
    <property type="entry name" value="ODORANT BINDING PROTEIN-RELATED"/>
    <property type="match status" value="1"/>
</dbReference>
<keyword evidence="4 5" id="KW-0732">Signal</keyword>
<evidence type="ECO:0000313" key="6">
    <source>
        <dbReference type="EMBL" id="KAF2903884.1"/>
    </source>
</evidence>
<dbReference type="CDD" id="cd23992">
    <property type="entry name" value="PBP_GOBP"/>
    <property type="match status" value="1"/>
</dbReference>
<evidence type="ECO:0000256" key="3">
    <source>
        <dbReference type="ARBA" id="ARBA00022525"/>
    </source>
</evidence>
<protein>
    <submittedName>
        <fullName evidence="6">Uncharacterized protein</fullName>
    </submittedName>
</protein>
<dbReference type="GO" id="GO:0005549">
    <property type="term" value="F:odorant binding"/>
    <property type="evidence" value="ECO:0007669"/>
    <property type="project" value="InterPro"/>
</dbReference>
<feature type="signal peptide" evidence="5">
    <location>
        <begin position="1"/>
        <end position="20"/>
    </location>
</feature>
<dbReference type="SUPFAM" id="SSF47565">
    <property type="entry name" value="Insect pheromone/odorant-binding proteins"/>
    <property type="match status" value="1"/>
</dbReference>
<evidence type="ECO:0000256" key="1">
    <source>
        <dbReference type="ARBA" id="ARBA00004613"/>
    </source>
</evidence>
<dbReference type="OrthoDB" id="6815539at2759"/>
<evidence type="ECO:0000256" key="2">
    <source>
        <dbReference type="ARBA" id="ARBA00008098"/>
    </source>
</evidence>
<evidence type="ECO:0000256" key="4">
    <source>
        <dbReference type="ARBA" id="ARBA00022729"/>
    </source>
</evidence>
<proteinExistence type="inferred from homology"/>
<feature type="chain" id="PRO_5035478597" evidence="5">
    <location>
        <begin position="21"/>
        <end position="138"/>
    </location>
</feature>
<keyword evidence="7" id="KW-1185">Reference proteome</keyword>
<dbReference type="GO" id="GO:0007608">
    <property type="term" value="P:sensory perception of smell"/>
    <property type="evidence" value="ECO:0007669"/>
    <property type="project" value="TreeGrafter"/>
</dbReference>
<comment type="caution">
    <text evidence="6">The sequence shown here is derived from an EMBL/GenBank/DDBJ whole genome shotgun (WGS) entry which is preliminary data.</text>
</comment>
<dbReference type="Proteomes" id="UP000801492">
    <property type="component" value="Unassembled WGS sequence"/>
</dbReference>
<dbReference type="PANTHER" id="PTHR11857:SF43">
    <property type="entry name" value="GEO07291P1-RELATED"/>
    <property type="match status" value="1"/>
</dbReference>
<accession>A0A8K0GKY7</accession>
<dbReference type="InterPro" id="IPR036728">
    <property type="entry name" value="PBP_GOBP_sf"/>
</dbReference>
<dbReference type="Gene3D" id="1.10.238.20">
    <property type="entry name" value="Pheromone/general odorant binding protein domain"/>
    <property type="match status" value="1"/>
</dbReference>
<dbReference type="InterPro" id="IPR006170">
    <property type="entry name" value="PBP/GOBP"/>
</dbReference>
<gene>
    <name evidence="6" type="ORF">ILUMI_02302</name>
</gene>
<evidence type="ECO:0000256" key="5">
    <source>
        <dbReference type="SAM" id="SignalP"/>
    </source>
</evidence>
<sequence>MIAQVFILFTFVLFSNQQTANDIIEGYLKVVEPLKPDCIKESGANPDFIDKALKDGKFPDDKASQCFWKCFFKKLNLINDKEEVIEENIRQFIGVPDKKVADEIFEKCIHLRGSDICESINNIGMCVYTSAIAAAGKQ</sequence>
<dbReference type="Pfam" id="PF01395">
    <property type="entry name" value="PBP_GOBP"/>
    <property type="match status" value="1"/>
</dbReference>
<organism evidence="6 7">
    <name type="scientific">Ignelater luminosus</name>
    <name type="common">Cucubano</name>
    <name type="synonym">Pyrophorus luminosus</name>
    <dbReference type="NCBI Taxonomy" id="2038154"/>
    <lineage>
        <taxon>Eukaryota</taxon>
        <taxon>Metazoa</taxon>
        <taxon>Ecdysozoa</taxon>
        <taxon>Arthropoda</taxon>
        <taxon>Hexapoda</taxon>
        <taxon>Insecta</taxon>
        <taxon>Pterygota</taxon>
        <taxon>Neoptera</taxon>
        <taxon>Endopterygota</taxon>
        <taxon>Coleoptera</taxon>
        <taxon>Polyphaga</taxon>
        <taxon>Elateriformia</taxon>
        <taxon>Elateroidea</taxon>
        <taxon>Elateridae</taxon>
        <taxon>Agrypninae</taxon>
        <taxon>Pyrophorini</taxon>
        <taxon>Ignelater</taxon>
    </lineage>
</organism>
<dbReference type="SMART" id="SM00708">
    <property type="entry name" value="PhBP"/>
    <property type="match status" value="1"/>
</dbReference>